<accession>A0A5D3FAH9</accession>
<feature type="compositionally biased region" description="Polar residues" evidence="1">
    <location>
        <begin position="90"/>
        <end position="114"/>
    </location>
</feature>
<dbReference type="Proteomes" id="UP000323505">
    <property type="component" value="Unassembled WGS sequence"/>
</dbReference>
<dbReference type="EMBL" id="VSRQ01000007">
    <property type="protein sequence ID" value="TYK45089.1"/>
    <property type="molecule type" value="Genomic_DNA"/>
</dbReference>
<reference evidence="2 3" key="1">
    <citation type="submission" date="2019-08" db="EMBL/GenBank/DDBJ databases">
        <title>Actinomadura sp. nov. CYP1-5 isolated from mountain soil.</title>
        <authorList>
            <person name="Songsumanus A."/>
            <person name="Kuncharoen N."/>
            <person name="Kudo T."/>
            <person name="Yuki M."/>
            <person name="Igarashi Y."/>
            <person name="Tanasupawat S."/>
        </authorList>
    </citation>
    <scope>NUCLEOTIDE SEQUENCE [LARGE SCALE GENOMIC DNA]</scope>
    <source>
        <strain evidence="2 3">CYP1-5</strain>
    </source>
</reference>
<organism evidence="2 3">
    <name type="scientific">Actinomadura decatromicini</name>
    <dbReference type="NCBI Taxonomy" id="2604572"/>
    <lineage>
        <taxon>Bacteria</taxon>
        <taxon>Bacillati</taxon>
        <taxon>Actinomycetota</taxon>
        <taxon>Actinomycetes</taxon>
        <taxon>Streptosporangiales</taxon>
        <taxon>Thermomonosporaceae</taxon>
        <taxon>Actinomadura</taxon>
    </lineage>
</organism>
<feature type="region of interest" description="Disordered" evidence="1">
    <location>
        <begin position="90"/>
        <end position="122"/>
    </location>
</feature>
<name>A0A5D3FAH9_9ACTN</name>
<comment type="caution">
    <text evidence="2">The sequence shown here is derived from an EMBL/GenBank/DDBJ whole genome shotgun (WGS) entry which is preliminary data.</text>
</comment>
<dbReference type="AlphaFoldDB" id="A0A5D3FAH9"/>
<proteinExistence type="predicted"/>
<evidence type="ECO:0000256" key="1">
    <source>
        <dbReference type="SAM" id="MobiDB-lite"/>
    </source>
</evidence>
<sequence>MASLLIVRRGADIVGQCDELCYDAKHPKCVCRACGGRNHGVGLEQAALNTRTLVTEWDAREGAYVCELADAVQNLTLFPLPPQGRGTVTISSPPGVNVSPASIQMTRGTTTQGSEGRRGDLI</sequence>
<gene>
    <name evidence="2" type="ORF">FXF68_30880</name>
</gene>
<keyword evidence="3" id="KW-1185">Reference proteome</keyword>
<evidence type="ECO:0000313" key="2">
    <source>
        <dbReference type="EMBL" id="TYK45089.1"/>
    </source>
</evidence>
<dbReference type="RefSeq" id="WP_148765406.1">
    <property type="nucleotide sequence ID" value="NZ_VSRQ01000007.1"/>
</dbReference>
<evidence type="ECO:0000313" key="3">
    <source>
        <dbReference type="Proteomes" id="UP000323505"/>
    </source>
</evidence>
<protein>
    <submittedName>
        <fullName evidence="2">Uncharacterized protein</fullName>
    </submittedName>
</protein>